<dbReference type="AlphaFoldDB" id="A0A451BNW6"/>
<accession>A0A451BNW6</accession>
<feature type="signal peptide" evidence="1">
    <location>
        <begin position="1"/>
        <end position="20"/>
    </location>
</feature>
<dbReference type="SUPFAM" id="SSF48695">
    <property type="entry name" value="Multiheme cytochromes"/>
    <property type="match status" value="1"/>
</dbReference>
<organism evidence="2">
    <name type="scientific">Candidatus Kentrum sp. SD</name>
    <dbReference type="NCBI Taxonomy" id="2126332"/>
    <lineage>
        <taxon>Bacteria</taxon>
        <taxon>Pseudomonadati</taxon>
        <taxon>Pseudomonadota</taxon>
        <taxon>Gammaproteobacteria</taxon>
        <taxon>Candidatus Kentrum</taxon>
    </lineage>
</organism>
<dbReference type="Gene3D" id="3.90.10.10">
    <property type="entry name" value="Cytochrome C3"/>
    <property type="match status" value="1"/>
</dbReference>
<protein>
    <submittedName>
        <fullName evidence="2">Uncharacterized protein</fullName>
    </submittedName>
</protein>
<keyword evidence="1" id="KW-0732">Signal</keyword>
<dbReference type="EMBL" id="CAADHB010000077">
    <property type="protein sequence ID" value="VFK79982.1"/>
    <property type="molecule type" value="Genomic_DNA"/>
</dbReference>
<feature type="chain" id="PRO_5019308486" evidence="1">
    <location>
        <begin position="21"/>
        <end position="147"/>
    </location>
</feature>
<evidence type="ECO:0000256" key="1">
    <source>
        <dbReference type="SAM" id="SignalP"/>
    </source>
</evidence>
<reference evidence="2" key="1">
    <citation type="submission" date="2019-02" db="EMBL/GenBank/DDBJ databases">
        <authorList>
            <person name="Gruber-Vodicka R. H."/>
            <person name="Seah K. B. B."/>
        </authorList>
    </citation>
    <scope>NUCLEOTIDE SEQUENCE</scope>
    <source>
        <strain evidence="2">BECK_S127</strain>
    </source>
</reference>
<proteinExistence type="predicted"/>
<dbReference type="InterPro" id="IPR036280">
    <property type="entry name" value="Multihaem_cyt_sf"/>
</dbReference>
<gene>
    <name evidence="2" type="ORF">BECKSD772D_GA0070982_107714</name>
</gene>
<sequence length="147" mass="16570">MRKFLYLIVSLVAASIFANGNGGLLLDPVYAEQQEEESSVGFSNVISDRKGDECVEPTLVMRRKHMDLLFHQRDETMYRGIRTKRHSLKACVSCHAKRYEQGDNQGQAVPVSAPDQFCQKCHQYVAVNIDCFGCHAATPEGKYILNE</sequence>
<name>A0A451BNW6_9GAMM</name>
<evidence type="ECO:0000313" key="2">
    <source>
        <dbReference type="EMBL" id="VFK79982.1"/>
    </source>
</evidence>